<organism evidence="1 2">
    <name type="scientific">Lacticaseibacillus paracasei subsp. paracasei Lpp126</name>
    <dbReference type="NCBI Taxonomy" id="1256206"/>
    <lineage>
        <taxon>Bacteria</taxon>
        <taxon>Bacillati</taxon>
        <taxon>Bacillota</taxon>
        <taxon>Bacilli</taxon>
        <taxon>Lactobacillales</taxon>
        <taxon>Lactobacillaceae</taxon>
        <taxon>Lacticaseibacillus</taxon>
    </lineage>
</organism>
<dbReference type="AlphaFoldDB" id="S2RYN1"/>
<protein>
    <submittedName>
        <fullName evidence="1">Pyruvate oxidase</fullName>
    </submittedName>
</protein>
<dbReference type="EMBL" id="ANKC01000493">
    <property type="protein sequence ID" value="EPC76586.1"/>
    <property type="molecule type" value="Genomic_DNA"/>
</dbReference>
<accession>S2RYN1</accession>
<evidence type="ECO:0000313" key="2">
    <source>
        <dbReference type="Proteomes" id="UP000014243"/>
    </source>
</evidence>
<dbReference type="InterPro" id="IPR029061">
    <property type="entry name" value="THDP-binding"/>
</dbReference>
<keyword evidence="1" id="KW-0670">Pyruvate</keyword>
<evidence type="ECO:0000313" key="1">
    <source>
        <dbReference type="EMBL" id="EPC76586.1"/>
    </source>
</evidence>
<dbReference type="SUPFAM" id="SSF52518">
    <property type="entry name" value="Thiamin diphosphate-binding fold (THDP-binding)"/>
    <property type="match status" value="1"/>
</dbReference>
<name>S2RYN1_LACPA</name>
<dbReference type="Proteomes" id="UP000014243">
    <property type="component" value="Unassembled WGS sequence"/>
</dbReference>
<feature type="non-terminal residue" evidence="1">
    <location>
        <position position="45"/>
    </location>
</feature>
<dbReference type="Gene3D" id="3.40.50.970">
    <property type="match status" value="1"/>
</dbReference>
<comment type="caution">
    <text evidence="1">The sequence shown here is derived from an EMBL/GenBank/DDBJ whole genome shotgun (WGS) entry which is preliminary data.</text>
</comment>
<reference evidence="1 2" key="1">
    <citation type="journal article" date="2013" name="PLoS ONE">
        <title>Lactobacillus paracasei comparative genomics: towards species pan-genome definition and exploitation of diversity.</title>
        <authorList>
            <person name="Smokvina T."/>
            <person name="Wels M."/>
            <person name="Polka J."/>
            <person name="Chervaux C."/>
            <person name="Brisse S."/>
            <person name="Boekhorst J."/>
            <person name="van Hylckama Vlieg J.E."/>
            <person name="Siezen R.J."/>
        </authorList>
    </citation>
    <scope>NUCLEOTIDE SEQUENCE [LARGE SCALE GENOMIC DNA]</scope>
    <source>
        <strain evidence="1 2">Lpp126</strain>
    </source>
</reference>
<sequence>MVKTIKAGVAALKTLESWGVTHVYGIPGGTFNNMMYALDEEKDNL</sequence>
<proteinExistence type="predicted"/>
<gene>
    <name evidence="1" type="ORF">Lpp126_06987</name>
</gene>